<dbReference type="EMBL" id="JBHRSM010000049">
    <property type="protein sequence ID" value="MFC3088146.1"/>
    <property type="molecule type" value="Genomic_DNA"/>
</dbReference>
<protein>
    <submittedName>
        <fullName evidence="1">Uncharacterized protein</fullName>
    </submittedName>
</protein>
<organism evidence="1 2">
    <name type="scientific">Tabrizicola soli</name>
    <dbReference type="NCBI Taxonomy" id="2185115"/>
    <lineage>
        <taxon>Bacteria</taxon>
        <taxon>Pseudomonadati</taxon>
        <taxon>Pseudomonadota</taxon>
        <taxon>Alphaproteobacteria</taxon>
        <taxon>Rhodobacterales</taxon>
        <taxon>Paracoccaceae</taxon>
        <taxon>Tabrizicola</taxon>
    </lineage>
</organism>
<dbReference type="RefSeq" id="WP_386259705.1">
    <property type="nucleotide sequence ID" value="NZ_JBHRSM010000049.1"/>
</dbReference>
<evidence type="ECO:0000313" key="2">
    <source>
        <dbReference type="Proteomes" id="UP001595445"/>
    </source>
</evidence>
<dbReference type="Proteomes" id="UP001595445">
    <property type="component" value="Unassembled WGS sequence"/>
</dbReference>
<keyword evidence="2" id="KW-1185">Reference proteome</keyword>
<gene>
    <name evidence="1" type="ORF">ACFOD6_19075</name>
</gene>
<sequence length="110" mass="12641">MLEDGDIPLEGIYTDQWLWSRPAKVWWQREVMLAFPKAEDRVPILGALENTMIACGTATLYYHLERIAEQWVKFESADDDEVIYVNVELGAPMIVDVPDELLPSRSSEDQ</sequence>
<proteinExistence type="predicted"/>
<name>A0ABV7DYA0_9RHOB</name>
<accession>A0ABV7DYA0</accession>
<evidence type="ECO:0000313" key="1">
    <source>
        <dbReference type="EMBL" id="MFC3088146.1"/>
    </source>
</evidence>
<comment type="caution">
    <text evidence="1">The sequence shown here is derived from an EMBL/GenBank/DDBJ whole genome shotgun (WGS) entry which is preliminary data.</text>
</comment>
<reference evidence="2" key="1">
    <citation type="journal article" date="2019" name="Int. J. Syst. Evol. Microbiol.">
        <title>The Global Catalogue of Microorganisms (GCM) 10K type strain sequencing project: providing services to taxonomists for standard genome sequencing and annotation.</title>
        <authorList>
            <consortium name="The Broad Institute Genomics Platform"/>
            <consortium name="The Broad Institute Genome Sequencing Center for Infectious Disease"/>
            <person name="Wu L."/>
            <person name="Ma J."/>
        </authorList>
    </citation>
    <scope>NUCLEOTIDE SEQUENCE [LARGE SCALE GENOMIC DNA]</scope>
    <source>
        <strain evidence="2">KCTC 62102</strain>
    </source>
</reference>